<comment type="caution">
    <text evidence="1">The sequence shown here is derived from an EMBL/GenBank/DDBJ whole genome shotgun (WGS) entry which is preliminary data.</text>
</comment>
<dbReference type="Proteomes" id="UP001221757">
    <property type="component" value="Unassembled WGS sequence"/>
</dbReference>
<proteinExistence type="predicted"/>
<sequence length="157" mass="17567">MAAHPLVQLVKAGMPTFYSMLHNTYLMINLVFASAGCLTENLIKCWTSPGHGSDHNAVHTTFDITIKHRDPPLCCNFRAADWNEYPALFKGHFVEKPLPALPLSTTVDIDAFADALTQGMVETLERHVPLRCPSPHTHRWWNKSVHSPLHTAYGCAH</sequence>
<reference evidence="1" key="1">
    <citation type="submission" date="2023-03" db="EMBL/GenBank/DDBJ databases">
        <title>Massive genome expansion in bonnet fungi (Mycena s.s.) driven by repeated elements and novel gene families across ecological guilds.</title>
        <authorList>
            <consortium name="Lawrence Berkeley National Laboratory"/>
            <person name="Harder C.B."/>
            <person name="Miyauchi S."/>
            <person name="Viragh M."/>
            <person name="Kuo A."/>
            <person name="Thoen E."/>
            <person name="Andreopoulos B."/>
            <person name="Lu D."/>
            <person name="Skrede I."/>
            <person name="Drula E."/>
            <person name="Henrissat B."/>
            <person name="Morin E."/>
            <person name="Kohler A."/>
            <person name="Barry K."/>
            <person name="LaButti K."/>
            <person name="Morin E."/>
            <person name="Salamov A."/>
            <person name="Lipzen A."/>
            <person name="Mereny Z."/>
            <person name="Hegedus B."/>
            <person name="Baldrian P."/>
            <person name="Stursova M."/>
            <person name="Weitz H."/>
            <person name="Taylor A."/>
            <person name="Grigoriev I.V."/>
            <person name="Nagy L.G."/>
            <person name="Martin F."/>
            <person name="Kauserud H."/>
        </authorList>
    </citation>
    <scope>NUCLEOTIDE SEQUENCE</scope>
    <source>
        <strain evidence="1">CBHHK067</strain>
    </source>
</reference>
<protein>
    <submittedName>
        <fullName evidence="1">Uncharacterized protein</fullName>
    </submittedName>
</protein>
<evidence type="ECO:0000313" key="1">
    <source>
        <dbReference type="EMBL" id="KAJ7699313.1"/>
    </source>
</evidence>
<gene>
    <name evidence="1" type="ORF">B0H17DRAFT_926757</name>
</gene>
<name>A0AAD7DW20_MYCRO</name>
<keyword evidence="2" id="KW-1185">Reference proteome</keyword>
<dbReference type="AlphaFoldDB" id="A0AAD7DW20"/>
<organism evidence="1 2">
    <name type="scientific">Mycena rosella</name>
    <name type="common">Pink bonnet</name>
    <name type="synonym">Agaricus rosellus</name>
    <dbReference type="NCBI Taxonomy" id="1033263"/>
    <lineage>
        <taxon>Eukaryota</taxon>
        <taxon>Fungi</taxon>
        <taxon>Dikarya</taxon>
        <taxon>Basidiomycota</taxon>
        <taxon>Agaricomycotina</taxon>
        <taxon>Agaricomycetes</taxon>
        <taxon>Agaricomycetidae</taxon>
        <taxon>Agaricales</taxon>
        <taxon>Marasmiineae</taxon>
        <taxon>Mycenaceae</taxon>
        <taxon>Mycena</taxon>
    </lineage>
</organism>
<dbReference type="EMBL" id="JARKIE010000023">
    <property type="protein sequence ID" value="KAJ7699313.1"/>
    <property type="molecule type" value="Genomic_DNA"/>
</dbReference>
<evidence type="ECO:0000313" key="2">
    <source>
        <dbReference type="Proteomes" id="UP001221757"/>
    </source>
</evidence>
<dbReference type="SUPFAM" id="SSF56219">
    <property type="entry name" value="DNase I-like"/>
    <property type="match status" value="1"/>
</dbReference>
<accession>A0AAD7DW20</accession>
<dbReference type="InterPro" id="IPR036691">
    <property type="entry name" value="Endo/exonu/phosph_ase_sf"/>
</dbReference>